<dbReference type="Gene3D" id="3.10.620.30">
    <property type="match status" value="1"/>
</dbReference>
<proteinExistence type="predicted"/>
<dbReference type="SMART" id="SM00460">
    <property type="entry name" value="TGc"/>
    <property type="match status" value="1"/>
</dbReference>
<dbReference type="AlphaFoldDB" id="A0AA90NFN1"/>
<dbReference type="InterPro" id="IPR038765">
    <property type="entry name" value="Papain-like_cys_pep_sf"/>
</dbReference>
<dbReference type="InterPro" id="IPR002931">
    <property type="entry name" value="Transglutaminase-like"/>
</dbReference>
<dbReference type="RefSeq" id="WP_305111207.1">
    <property type="nucleotide sequence ID" value="NZ_JAUTIX010000003.1"/>
</dbReference>
<gene>
    <name evidence="2" type="ORF">Q7X28_10185</name>
</gene>
<keyword evidence="3" id="KW-1185">Reference proteome</keyword>
<dbReference type="PANTHER" id="PTHR33490">
    <property type="entry name" value="BLR5614 PROTEIN-RELATED"/>
    <property type="match status" value="1"/>
</dbReference>
<comment type="caution">
    <text evidence="2">The sequence shown here is derived from an EMBL/GenBank/DDBJ whole genome shotgun (WGS) entry which is preliminary data.</text>
</comment>
<dbReference type="Proteomes" id="UP001178281">
    <property type="component" value="Unassembled WGS sequence"/>
</dbReference>
<accession>A0AA90NFN1</accession>
<protein>
    <submittedName>
        <fullName evidence="2">Transglutaminase family protein</fullName>
    </submittedName>
</protein>
<dbReference type="Pfam" id="PF01841">
    <property type="entry name" value="Transglut_core"/>
    <property type="match status" value="1"/>
</dbReference>
<feature type="domain" description="Transglutaminase-like" evidence="1">
    <location>
        <begin position="163"/>
        <end position="223"/>
    </location>
</feature>
<dbReference type="SUPFAM" id="SSF54001">
    <property type="entry name" value="Cysteine proteinases"/>
    <property type="match status" value="1"/>
</dbReference>
<dbReference type="EMBL" id="JAUTIX010000003">
    <property type="protein sequence ID" value="MDP0398293.1"/>
    <property type="molecule type" value="Genomic_DNA"/>
</dbReference>
<evidence type="ECO:0000259" key="1">
    <source>
        <dbReference type="SMART" id="SM00460"/>
    </source>
</evidence>
<dbReference type="PANTHER" id="PTHR33490:SF12">
    <property type="entry name" value="BLL5557 PROTEIN"/>
    <property type="match status" value="1"/>
</dbReference>
<sequence>MAIDVGSAPHLGPGRTVSADVACTVLAPTLLEYQVTVARVPGLDVRESLRLTVDGVPHQLHEVIGPHGTRIHRASVGGGVAHLEYHAEVLGTALPEPSDDYLSTLYLRPSRYAPVDRFFGFAGTQFPGSMSDAEKAIAVREFVAGRLDYLPGASTPFDGASETLLASAGVCRDYAHLTVALLRALKVPARMTAVFAPGCDPMDFHAVTEALVEGRWYVLDATGLAPRATMMRIATGRDASDIAFLDNHGGSIRLDRLTVGATANRDLPKDDPRALVALT</sequence>
<evidence type="ECO:0000313" key="3">
    <source>
        <dbReference type="Proteomes" id="UP001178281"/>
    </source>
</evidence>
<organism evidence="2 3">
    <name type="scientific">Tsukamurella strandjordii</name>
    <dbReference type="NCBI Taxonomy" id="147577"/>
    <lineage>
        <taxon>Bacteria</taxon>
        <taxon>Bacillati</taxon>
        <taxon>Actinomycetota</taxon>
        <taxon>Actinomycetes</taxon>
        <taxon>Mycobacteriales</taxon>
        <taxon>Tsukamurellaceae</taxon>
        <taxon>Tsukamurella</taxon>
    </lineage>
</organism>
<evidence type="ECO:0000313" key="2">
    <source>
        <dbReference type="EMBL" id="MDP0398293.1"/>
    </source>
</evidence>
<name>A0AA90NFN1_9ACTN</name>
<reference evidence="2" key="1">
    <citation type="submission" date="2023-08" db="EMBL/GenBank/DDBJ databases">
        <title>The draft genome of Tsukamurella strandjordii strain 050030.</title>
        <authorList>
            <person name="Zhao F."/>
            <person name="Feng Y."/>
            <person name="Zong Z."/>
        </authorList>
    </citation>
    <scope>NUCLEOTIDE SEQUENCE</scope>
    <source>
        <strain evidence="2">050030</strain>
    </source>
</reference>